<gene>
    <name evidence="2" type="ORF">D9613_004154</name>
</gene>
<evidence type="ECO:0000313" key="2">
    <source>
        <dbReference type="EMBL" id="KAF4611440.1"/>
    </source>
</evidence>
<dbReference type="EMBL" id="JAACJL010000057">
    <property type="protein sequence ID" value="KAF4611440.1"/>
    <property type="molecule type" value="Genomic_DNA"/>
</dbReference>
<proteinExistence type="predicted"/>
<comment type="caution">
    <text evidence="2">The sequence shown here is derived from an EMBL/GenBank/DDBJ whole genome shotgun (WGS) entry which is preliminary data.</text>
</comment>
<feature type="region of interest" description="Disordered" evidence="1">
    <location>
        <begin position="136"/>
        <end position="157"/>
    </location>
</feature>
<dbReference type="AlphaFoldDB" id="A0A8H4QIN4"/>
<protein>
    <submittedName>
        <fullName evidence="2">Uncharacterized protein</fullName>
    </submittedName>
</protein>
<accession>A0A8H4QIN4</accession>
<evidence type="ECO:0000256" key="1">
    <source>
        <dbReference type="SAM" id="MobiDB-lite"/>
    </source>
</evidence>
<evidence type="ECO:0000313" key="3">
    <source>
        <dbReference type="Proteomes" id="UP000521872"/>
    </source>
</evidence>
<organism evidence="2 3">
    <name type="scientific">Agrocybe pediades</name>
    <dbReference type="NCBI Taxonomy" id="84607"/>
    <lineage>
        <taxon>Eukaryota</taxon>
        <taxon>Fungi</taxon>
        <taxon>Dikarya</taxon>
        <taxon>Basidiomycota</taxon>
        <taxon>Agaricomycotina</taxon>
        <taxon>Agaricomycetes</taxon>
        <taxon>Agaricomycetidae</taxon>
        <taxon>Agaricales</taxon>
        <taxon>Agaricineae</taxon>
        <taxon>Strophariaceae</taxon>
        <taxon>Agrocybe</taxon>
    </lineage>
</organism>
<dbReference type="Gene3D" id="3.30.450.30">
    <property type="entry name" value="Dynein light chain 2a, cytoplasmic"/>
    <property type="match status" value="1"/>
</dbReference>
<dbReference type="SUPFAM" id="SSF103196">
    <property type="entry name" value="Roadblock/LC7 domain"/>
    <property type="match status" value="1"/>
</dbReference>
<feature type="compositionally biased region" description="Low complexity" evidence="1">
    <location>
        <begin position="142"/>
        <end position="157"/>
    </location>
</feature>
<reference evidence="2 3" key="1">
    <citation type="submission" date="2019-12" db="EMBL/GenBank/DDBJ databases">
        <authorList>
            <person name="Floudas D."/>
            <person name="Bentzer J."/>
            <person name="Ahren D."/>
            <person name="Johansson T."/>
            <person name="Persson P."/>
            <person name="Tunlid A."/>
        </authorList>
    </citation>
    <scope>NUCLEOTIDE SEQUENCE [LARGE SCALE GENOMIC DNA]</scope>
    <source>
        <strain evidence="2 3">CBS 102.39</strain>
    </source>
</reference>
<name>A0A8H4QIN4_9AGAR</name>
<keyword evidence="3" id="KW-1185">Reference proteome</keyword>
<dbReference type="Proteomes" id="UP000521872">
    <property type="component" value="Unassembled WGS sequence"/>
</dbReference>
<sequence length="157" mass="17265">MLVLSKLHSILSQILSPPNLHTSMLFTPAGELVSYACEPVRPKDDIRIIVGLCGEVWQETREQGYGMVETELGRIIVLPVDDYSEGAEPVFSEEHPPMLLVLNSTDAVEWEELLNKGQTLATHLAKPLSKFRDVMTPVPKRSTSSSAAMSPAALRVP</sequence>